<reference evidence="1" key="1">
    <citation type="submission" date="2021-05" db="EMBL/GenBank/DDBJ databases">
        <authorList>
            <person name="Pietrasiak N."/>
            <person name="Ward R."/>
            <person name="Stajich J.E."/>
            <person name="Kurbessoian T."/>
        </authorList>
    </citation>
    <scope>NUCLEOTIDE SEQUENCE</scope>
    <source>
        <strain evidence="1">HA4357-MV3</strain>
    </source>
</reference>
<dbReference type="AlphaFoldDB" id="A0A9E3HBX6"/>
<dbReference type="Proteomes" id="UP000813215">
    <property type="component" value="Unassembled WGS sequence"/>
</dbReference>
<reference evidence="1" key="2">
    <citation type="journal article" date="2022" name="Microbiol. Resour. Announc.">
        <title>Metagenome Sequencing to Explore Phylogenomics of Terrestrial Cyanobacteria.</title>
        <authorList>
            <person name="Ward R.D."/>
            <person name="Stajich J.E."/>
            <person name="Johansen J.R."/>
            <person name="Huntemann M."/>
            <person name="Clum A."/>
            <person name="Foster B."/>
            <person name="Foster B."/>
            <person name="Roux S."/>
            <person name="Palaniappan K."/>
            <person name="Varghese N."/>
            <person name="Mukherjee S."/>
            <person name="Reddy T.B.K."/>
            <person name="Daum C."/>
            <person name="Copeland A."/>
            <person name="Chen I.A."/>
            <person name="Ivanova N.N."/>
            <person name="Kyrpides N.C."/>
            <person name="Shapiro N."/>
            <person name="Eloe-Fadrosh E.A."/>
            <person name="Pietrasiak N."/>
        </authorList>
    </citation>
    <scope>NUCLEOTIDE SEQUENCE</scope>
    <source>
        <strain evidence="1">HA4357-MV3</strain>
    </source>
</reference>
<accession>A0A9E3HBX6</accession>
<proteinExistence type="predicted"/>
<name>A0A9E3HBX6_9NOST</name>
<comment type="caution">
    <text evidence="1">The sequence shown here is derived from an EMBL/GenBank/DDBJ whole genome shotgun (WGS) entry which is preliminary data.</text>
</comment>
<dbReference type="EMBL" id="JAHHHW010000131">
    <property type="protein sequence ID" value="MBW4434431.1"/>
    <property type="molecule type" value="Genomic_DNA"/>
</dbReference>
<protein>
    <submittedName>
        <fullName evidence="1">Uncharacterized protein</fullName>
    </submittedName>
</protein>
<organism evidence="1 2">
    <name type="scientific">Pelatocladus maniniholoensis HA4357-MV3</name>
    <dbReference type="NCBI Taxonomy" id="1117104"/>
    <lineage>
        <taxon>Bacteria</taxon>
        <taxon>Bacillati</taxon>
        <taxon>Cyanobacteriota</taxon>
        <taxon>Cyanophyceae</taxon>
        <taxon>Nostocales</taxon>
        <taxon>Nostocaceae</taxon>
        <taxon>Pelatocladus</taxon>
    </lineage>
</organism>
<sequence length="56" mass="6405">MNYISKLLLAIALWEKVCDLLKLGIVPNNGNFVTVRVWNVGCKVEQNIYKNNLLDI</sequence>
<evidence type="ECO:0000313" key="2">
    <source>
        <dbReference type="Proteomes" id="UP000813215"/>
    </source>
</evidence>
<evidence type="ECO:0000313" key="1">
    <source>
        <dbReference type="EMBL" id="MBW4434431.1"/>
    </source>
</evidence>
<gene>
    <name evidence="1" type="ORF">KME28_22620</name>
</gene>